<dbReference type="FunFam" id="2.60.40.10:FF:000486">
    <property type="entry name" value="Tyrosine-protein kinase receptor"/>
    <property type="match status" value="1"/>
</dbReference>
<dbReference type="InterPro" id="IPR013098">
    <property type="entry name" value="Ig_I-set"/>
</dbReference>
<dbReference type="CDD" id="cd05855">
    <property type="entry name" value="IgI_TrkB_d5"/>
    <property type="match status" value="1"/>
</dbReference>
<evidence type="ECO:0000256" key="24">
    <source>
        <dbReference type="ARBA" id="ARBA00023137"/>
    </source>
</evidence>
<dbReference type="PRINTS" id="PR01941">
    <property type="entry name" value="NTKRECEPTOR2"/>
</dbReference>
<dbReference type="InterPro" id="IPR013783">
    <property type="entry name" value="Ig-like_fold"/>
</dbReference>
<keyword evidence="24" id="KW-0829">Tyrosine-protein kinase</keyword>
<dbReference type="Pfam" id="PF07714">
    <property type="entry name" value="PK_Tyr_Ser-Thr"/>
    <property type="match status" value="1"/>
</dbReference>
<keyword evidence="16" id="KW-0967">Endosome</keyword>
<dbReference type="GO" id="GO:0043679">
    <property type="term" value="C:axon terminus"/>
    <property type="evidence" value="ECO:0007669"/>
    <property type="project" value="TreeGrafter"/>
</dbReference>
<dbReference type="FunFam" id="1.10.510.10:FF:000034">
    <property type="entry name" value="Tyrosine-protein kinase receptor"/>
    <property type="match status" value="1"/>
</dbReference>
<dbReference type="Gene3D" id="1.10.510.10">
    <property type="entry name" value="Transferase(Phosphotransferase) domain 1"/>
    <property type="match status" value="1"/>
</dbReference>
<dbReference type="PROSITE" id="PS00109">
    <property type="entry name" value="PROTEIN_KINASE_TYR"/>
    <property type="match status" value="1"/>
</dbReference>
<keyword evidence="42" id="KW-1185">Reference proteome</keyword>
<keyword evidence="6" id="KW-0217">Developmental protein</keyword>
<evidence type="ECO:0000313" key="42">
    <source>
        <dbReference type="Proteomes" id="UP000694543"/>
    </source>
</evidence>
<evidence type="ECO:0000256" key="28">
    <source>
        <dbReference type="ARBA" id="ARBA00023273"/>
    </source>
</evidence>
<dbReference type="SMART" id="SM00082">
    <property type="entry name" value="LRRCT"/>
    <property type="match status" value="1"/>
</dbReference>
<dbReference type="InterPro" id="IPR032675">
    <property type="entry name" value="LRR_dom_sf"/>
</dbReference>
<keyword evidence="27" id="KW-0325">Glycoprotein</keyword>
<dbReference type="PROSITE" id="PS00107">
    <property type="entry name" value="PROTEIN_KINASE_ATP"/>
    <property type="match status" value="1"/>
</dbReference>
<evidence type="ECO:0000256" key="37">
    <source>
        <dbReference type="SAM" id="MobiDB-lite"/>
    </source>
</evidence>
<keyword evidence="20" id="KW-0524">Neurogenesis</keyword>
<dbReference type="SUPFAM" id="SSF56112">
    <property type="entry name" value="Protein kinase-like (PK-like)"/>
    <property type="match status" value="1"/>
</dbReference>
<keyword evidence="10" id="KW-0433">Leucine-rich repeat</keyword>
<feature type="active site" description="Proton acceptor" evidence="32">
    <location>
        <position position="585"/>
    </location>
</feature>
<dbReference type="InterPro" id="IPR020777">
    <property type="entry name" value="NTRK"/>
</dbReference>
<dbReference type="GO" id="GO:0014069">
    <property type="term" value="C:postsynaptic density"/>
    <property type="evidence" value="ECO:0007669"/>
    <property type="project" value="UniProtKB-SubCell"/>
</dbReference>
<evidence type="ECO:0000256" key="23">
    <source>
        <dbReference type="ARBA" id="ARBA00023136"/>
    </source>
</evidence>
<dbReference type="Pfam" id="PF07679">
    <property type="entry name" value="I-set"/>
    <property type="match status" value="2"/>
</dbReference>
<dbReference type="Gene3D" id="2.60.40.10">
    <property type="entry name" value="Immunoglobulins"/>
    <property type="match status" value="2"/>
</dbReference>
<dbReference type="InterPro" id="IPR031635">
    <property type="entry name" value="NTRK_LRRCT"/>
</dbReference>
<evidence type="ECO:0000256" key="8">
    <source>
        <dbReference type="ARBA" id="ARBA00022490"/>
    </source>
</evidence>
<dbReference type="GO" id="GO:0043197">
    <property type="term" value="C:dendritic spine"/>
    <property type="evidence" value="ECO:0007669"/>
    <property type="project" value="TreeGrafter"/>
</dbReference>
<keyword evidence="17" id="KW-0418">Kinase</keyword>
<dbReference type="InterPro" id="IPR003598">
    <property type="entry name" value="Ig_sub2"/>
</dbReference>
<feature type="region of interest" description="Disordered" evidence="37">
    <location>
        <begin position="337"/>
        <end position="409"/>
    </location>
</feature>
<evidence type="ECO:0000256" key="35">
    <source>
        <dbReference type="PROSITE-ProRule" id="PRU10141"/>
    </source>
</evidence>
<feature type="signal peptide" evidence="38">
    <location>
        <begin position="1"/>
        <end position="31"/>
    </location>
</feature>
<comment type="similarity">
    <text evidence="36">Belongs to the protein kinase superfamily. Tyr protein kinase family. Insulin receptor subfamily.</text>
</comment>
<evidence type="ECO:0000259" key="40">
    <source>
        <dbReference type="PROSITE" id="PS50835"/>
    </source>
</evidence>
<evidence type="ECO:0000256" key="16">
    <source>
        <dbReference type="ARBA" id="ARBA00022753"/>
    </source>
</evidence>
<evidence type="ECO:0000256" key="18">
    <source>
        <dbReference type="ARBA" id="ARBA00022782"/>
    </source>
</evidence>
<feature type="domain" description="Protein kinase" evidence="39">
    <location>
        <begin position="447"/>
        <end position="716"/>
    </location>
</feature>
<feature type="binding site" evidence="33 35">
    <location>
        <position position="481"/>
    </location>
    <ligand>
        <name>ATP</name>
        <dbReference type="ChEBI" id="CHEBI:30616"/>
    </ligand>
</feature>
<dbReference type="InterPro" id="IPR007110">
    <property type="entry name" value="Ig-like_dom"/>
</dbReference>
<evidence type="ECO:0000256" key="6">
    <source>
        <dbReference type="ARBA" id="ARBA00022473"/>
    </source>
</evidence>
<feature type="site" description="Interaction with PLCG1" evidence="34">
    <location>
        <position position="726"/>
    </location>
</feature>
<dbReference type="CDD" id="cd05093">
    <property type="entry name" value="PTKc_TrkB"/>
    <property type="match status" value="1"/>
</dbReference>
<feature type="compositionally biased region" description="Polar residues" evidence="37">
    <location>
        <begin position="394"/>
        <end position="404"/>
    </location>
</feature>
<comment type="catalytic activity">
    <reaction evidence="31 36">
        <text>L-tyrosyl-[protein] + ATP = O-phospho-L-tyrosyl-[protein] + ADP + H(+)</text>
        <dbReference type="Rhea" id="RHEA:10596"/>
        <dbReference type="Rhea" id="RHEA-COMP:10136"/>
        <dbReference type="Rhea" id="RHEA-COMP:20101"/>
        <dbReference type="ChEBI" id="CHEBI:15378"/>
        <dbReference type="ChEBI" id="CHEBI:30616"/>
        <dbReference type="ChEBI" id="CHEBI:46858"/>
        <dbReference type="ChEBI" id="CHEBI:61978"/>
        <dbReference type="ChEBI" id="CHEBI:456216"/>
        <dbReference type="EC" id="2.7.10.1"/>
    </reaction>
</comment>
<dbReference type="GO" id="GO:0051897">
    <property type="term" value="P:positive regulation of phosphatidylinositol 3-kinase/protein kinase B signal transduction"/>
    <property type="evidence" value="ECO:0007669"/>
    <property type="project" value="TreeGrafter"/>
</dbReference>
<evidence type="ECO:0000256" key="30">
    <source>
        <dbReference type="ARBA" id="ARBA00034105"/>
    </source>
</evidence>
<keyword evidence="19 33" id="KW-0067">ATP-binding</keyword>
<keyword evidence="22" id="KW-0770">Synapse</keyword>
<dbReference type="Proteomes" id="UP000694543">
    <property type="component" value="Unplaced"/>
</dbReference>
<keyword evidence="14" id="KW-0677">Repeat</keyword>
<dbReference type="InterPro" id="IPR011009">
    <property type="entry name" value="Kinase-like_dom_sf"/>
</dbReference>
<dbReference type="FunFam" id="2.60.40.10:FF:000239">
    <property type="entry name" value="BDNF/NT-3 growth factors receptor"/>
    <property type="match status" value="1"/>
</dbReference>
<evidence type="ECO:0000256" key="36">
    <source>
        <dbReference type="RuleBase" id="RU000312"/>
    </source>
</evidence>
<evidence type="ECO:0000256" key="25">
    <source>
        <dbReference type="ARBA" id="ARBA00023157"/>
    </source>
</evidence>
<feature type="compositionally biased region" description="Polar residues" evidence="37">
    <location>
        <begin position="343"/>
        <end position="363"/>
    </location>
</feature>
<dbReference type="SMART" id="SM00220">
    <property type="entry name" value="S_TKc"/>
    <property type="match status" value="1"/>
</dbReference>
<dbReference type="InterPro" id="IPR003599">
    <property type="entry name" value="Ig_sub"/>
</dbReference>
<dbReference type="GO" id="GO:0048403">
    <property type="term" value="F:brain-derived neurotrophic factor binding"/>
    <property type="evidence" value="ECO:0007669"/>
    <property type="project" value="TreeGrafter"/>
</dbReference>
<evidence type="ECO:0000256" key="27">
    <source>
        <dbReference type="ARBA" id="ARBA00023180"/>
    </source>
</evidence>
<feature type="site" description="Interaction with SHC1" evidence="34">
    <location>
        <position position="425"/>
    </location>
</feature>
<dbReference type="GO" id="GO:0030154">
    <property type="term" value="P:cell differentiation"/>
    <property type="evidence" value="ECO:0007669"/>
    <property type="project" value="UniProtKB-KW"/>
</dbReference>
<reference evidence="41" key="1">
    <citation type="submission" date="2025-08" db="UniProtKB">
        <authorList>
            <consortium name="Ensembl"/>
        </authorList>
    </citation>
    <scope>IDENTIFICATION</scope>
</reference>
<dbReference type="GO" id="GO:0005524">
    <property type="term" value="F:ATP binding"/>
    <property type="evidence" value="ECO:0007669"/>
    <property type="project" value="UniProtKB-UniRule"/>
</dbReference>
<dbReference type="Gene3D" id="3.30.200.20">
    <property type="entry name" value="Phosphorylase Kinase, domain 1"/>
    <property type="match status" value="1"/>
</dbReference>
<evidence type="ECO:0000256" key="20">
    <source>
        <dbReference type="ARBA" id="ARBA00022902"/>
    </source>
</evidence>
<keyword evidence="12 36" id="KW-0812">Transmembrane</keyword>
<evidence type="ECO:0000313" key="41">
    <source>
        <dbReference type="Ensembl" id="ENSCPIP00010006203.1"/>
    </source>
</evidence>
<dbReference type="InterPro" id="IPR008266">
    <property type="entry name" value="Tyr_kinase_AS"/>
</dbReference>
<evidence type="ECO:0000259" key="39">
    <source>
        <dbReference type="PROSITE" id="PS50011"/>
    </source>
</evidence>
<name>A0A8C3LBX9_CHRPC</name>
<dbReference type="PROSITE" id="PS51257">
    <property type="entry name" value="PROKAR_LIPOPROTEIN"/>
    <property type="match status" value="1"/>
</dbReference>
<keyword evidence="9 36" id="KW-0597">Phosphoprotein</keyword>
<dbReference type="PRINTS" id="PR01939">
    <property type="entry name" value="NTKRECEPTOR"/>
</dbReference>
<evidence type="ECO:0000256" key="2">
    <source>
        <dbReference type="ARBA" id="ARBA00004279"/>
    </source>
</evidence>
<keyword evidence="28" id="KW-0966">Cell projection</keyword>
<dbReference type="PRINTS" id="PR00109">
    <property type="entry name" value="TYRKINASE"/>
</dbReference>
<feature type="compositionally biased region" description="Polar residues" evidence="37">
    <location>
        <begin position="371"/>
        <end position="381"/>
    </location>
</feature>
<evidence type="ECO:0000256" key="13">
    <source>
        <dbReference type="ARBA" id="ARBA00022729"/>
    </source>
</evidence>
<dbReference type="Ensembl" id="ENSCPIT00010007320.1">
    <property type="protein sequence ID" value="ENSCPIP00010006203.1"/>
    <property type="gene ID" value="ENSCPIG00010004808.1"/>
</dbReference>
<evidence type="ECO:0000256" key="7">
    <source>
        <dbReference type="ARBA" id="ARBA00022475"/>
    </source>
</evidence>
<dbReference type="SUPFAM" id="SSF52058">
    <property type="entry name" value="L domain-like"/>
    <property type="match status" value="1"/>
</dbReference>
<evidence type="ECO:0000256" key="31">
    <source>
        <dbReference type="ARBA" id="ARBA00051243"/>
    </source>
</evidence>
<dbReference type="InterPro" id="IPR000483">
    <property type="entry name" value="Cys-rich_flank_reg_C"/>
</dbReference>
<dbReference type="GO" id="GO:0099551">
    <property type="term" value="P:trans-synaptic signaling by neuropeptide, modulating synaptic transmission"/>
    <property type="evidence" value="ECO:0007669"/>
    <property type="project" value="TreeGrafter"/>
</dbReference>
<dbReference type="GO" id="GO:1990416">
    <property type="term" value="P:cellular response to brain-derived neurotrophic factor stimulus"/>
    <property type="evidence" value="ECO:0007669"/>
    <property type="project" value="TreeGrafter"/>
</dbReference>
<keyword evidence="15 33" id="KW-0547">Nucleotide-binding</keyword>
<feature type="binding site" evidence="33">
    <location>
        <begin position="453"/>
        <end position="461"/>
    </location>
    <ligand>
        <name>ATP</name>
        <dbReference type="ChEBI" id="CHEBI:30616"/>
    </ligand>
</feature>
<evidence type="ECO:0000256" key="26">
    <source>
        <dbReference type="ARBA" id="ARBA00023170"/>
    </source>
</evidence>
<keyword evidence="29" id="KW-0393">Immunoglobulin domain</keyword>
<dbReference type="GO" id="GO:0010008">
    <property type="term" value="C:endosome membrane"/>
    <property type="evidence" value="ECO:0007669"/>
    <property type="project" value="UniProtKB-SubCell"/>
</dbReference>
<evidence type="ECO:0000256" key="5">
    <source>
        <dbReference type="ARBA" id="ARBA00004556"/>
    </source>
</evidence>
<dbReference type="InterPro" id="IPR001245">
    <property type="entry name" value="Ser-Thr/Tyr_kinase_cat_dom"/>
</dbReference>
<dbReference type="EC" id="2.7.10.1" evidence="36"/>
<dbReference type="PROSITE" id="PS50011">
    <property type="entry name" value="PROTEIN_KINASE_DOM"/>
    <property type="match status" value="1"/>
</dbReference>
<evidence type="ECO:0000256" key="38">
    <source>
        <dbReference type="SAM" id="SignalP"/>
    </source>
</evidence>
<dbReference type="InterPro" id="IPR000719">
    <property type="entry name" value="Prot_kinase_dom"/>
</dbReference>
<dbReference type="FunFam" id="3.30.200.20:FF:000033">
    <property type="entry name" value="Tyrosine-protein kinase receptor"/>
    <property type="match status" value="1"/>
</dbReference>
<evidence type="ECO:0000256" key="33">
    <source>
        <dbReference type="PIRSR" id="PIRSR620777-51"/>
    </source>
</evidence>
<dbReference type="PANTHER" id="PTHR24416:SF136">
    <property type="entry name" value="BDNF_NT-3 GROWTH FACTORS RECEPTOR"/>
    <property type="match status" value="1"/>
</dbReference>
<dbReference type="InterPro" id="IPR002011">
    <property type="entry name" value="Tyr_kinase_rcpt_2_CS"/>
</dbReference>
<dbReference type="Gene3D" id="3.80.10.10">
    <property type="entry name" value="Ribonuclease Inhibitor"/>
    <property type="match status" value="1"/>
</dbReference>
<evidence type="ECO:0000256" key="3">
    <source>
        <dbReference type="ARBA" id="ARBA00004489"/>
    </source>
</evidence>
<proteinExistence type="inferred from homology"/>
<comment type="subcellular location">
    <subcellularLocation>
        <location evidence="1">Cell membrane</location>
        <topology evidence="1">Single-pass type I membrane protein</topology>
    </subcellularLocation>
    <subcellularLocation>
        <location evidence="3">Cell projection</location>
        <location evidence="3">Axon</location>
    </subcellularLocation>
    <subcellularLocation>
        <location evidence="2">Cell projection</location>
        <location evidence="2">Dendrite</location>
    </subcellularLocation>
    <subcellularLocation>
        <location evidence="5">Cytoplasm</location>
        <location evidence="5">Perinuclear region</location>
    </subcellularLocation>
    <subcellularLocation>
        <location evidence="4">Endosome membrane</location>
        <topology evidence="4">Single-pass type I membrane protein</topology>
    </subcellularLocation>
    <subcellularLocation>
        <location evidence="30">Postsynaptic density</location>
    </subcellularLocation>
</comment>
<dbReference type="PROSITE" id="PS50835">
    <property type="entry name" value="IG_LIKE"/>
    <property type="match status" value="1"/>
</dbReference>
<evidence type="ECO:0000256" key="17">
    <source>
        <dbReference type="ARBA" id="ARBA00022777"/>
    </source>
</evidence>
<dbReference type="PANTHER" id="PTHR24416">
    <property type="entry name" value="TYROSINE-PROTEIN KINASE RECEPTOR"/>
    <property type="match status" value="1"/>
</dbReference>
<keyword evidence="7" id="KW-1003">Cell membrane</keyword>
<dbReference type="SMART" id="SM00408">
    <property type="entry name" value="IGc2"/>
    <property type="match status" value="1"/>
</dbReference>
<feature type="domain" description="Ig-like" evidence="40">
    <location>
        <begin position="152"/>
        <end position="237"/>
    </location>
</feature>
<dbReference type="GO" id="GO:0010976">
    <property type="term" value="P:positive regulation of neuron projection development"/>
    <property type="evidence" value="ECO:0007669"/>
    <property type="project" value="TreeGrafter"/>
</dbReference>
<dbReference type="AlphaFoldDB" id="A0A8C3LBX9"/>
<keyword evidence="21" id="KW-1133">Transmembrane helix</keyword>
<sequence>MVSWRRRPGPGLARLWGLCCLVLGCWRGALGCPASCRCSSWRIWCSEPVPGIASFPVPQRKEAILINAIFLFSHSNLSRNKLSSLSKKPFRHLGLSDLILVDNPFKCSCEIMWIKKFQETKFYTEAQDIYCIDDNNKRTALMDMKVPNCDLPSANLSNYNITVVEGKSITLYCDTTGGPPPNVSWVLTNLVSNHESDTSKNPASLTIKNVSSMDSGLWISCVAENIVGEVQTSAELTVFFAPNITFIESPTPDHHWCIPFTVKGNPKPTLQWFYEGAILNESEYICTKIHVINQSEYHGCLQLDNPTHLNNGAYTLLAKNEYGEDEKRVDAHFMSVPGDEYETTPNDLGDTTNNSNQITSPDVSNKENEDSITVSPSSVISNDDDSASPLHHISNGSNTPSSSEGGPDAVIIGMTKIPVIENPQYFGITNSQLKPDTFVQHIKRHNIVLKRELGEGAFGKVFLAECYNLCPEQDKILVAVKTLKDASDNARKDFHREAELLTNLQHEHIVKFYGVCVEGDPLIMVFEYMKHGDLNKFLRAHGPDAVLMAEGNRPAELTQSQMLHIAQQIAAGMVYLASQHFVHRDLATRNCLVGENLLVKIGDFGMSRDVYSTDYYRVGGHTMLPIRWMPPESIMYRKFTTESDVWSLGVVLWEIFTYGKQPWYQLSNNEVIECITQGRVLQRPRTCPKEVYDLMLGCWQREPHMRLNIKEIHSLLQNLAKASPVYLDILG</sequence>
<evidence type="ECO:0000256" key="15">
    <source>
        <dbReference type="ARBA" id="ARBA00022741"/>
    </source>
</evidence>
<evidence type="ECO:0000256" key="4">
    <source>
        <dbReference type="ARBA" id="ARBA00004530"/>
    </source>
</evidence>
<keyword evidence="23" id="KW-0472">Membrane</keyword>
<dbReference type="InterPro" id="IPR017441">
    <property type="entry name" value="Protein_kinase_ATP_BS"/>
</dbReference>
<dbReference type="InterPro" id="IPR020635">
    <property type="entry name" value="Tyr_kinase_cat_dom"/>
</dbReference>
<evidence type="ECO:0000256" key="32">
    <source>
        <dbReference type="PIRSR" id="PIRSR620777-50"/>
    </source>
</evidence>
<dbReference type="Pfam" id="PF16920">
    <property type="entry name" value="LRRCT_2"/>
    <property type="match status" value="1"/>
</dbReference>
<keyword evidence="8" id="KW-0963">Cytoplasm</keyword>
<dbReference type="InterPro" id="IPR036179">
    <property type="entry name" value="Ig-like_dom_sf"/>
</dbReference>
<dbReference type="GO" id="GO:0005886">
    <property type="term" value="C:plasma membrane"/>
    <property type="evidence" value="ECO:0007669"/>
    <property type="project" value="UniProtKB-SubCell"/>
</dbReference>
<dbReference type="InterPro" id="IPR020455">
    <property type="entry name" value="NTRK2"/>
</dbReference>
<dbReference type="SMART" id="SM00219">
    <property type="entry name" value="TyrKc"/>
    <property type="match status" value="1"/>
</dbReference>
<dbReference type="SUPFAM" id="SSF48726">
    <property type="entry name" value="Immunoglobulin"/>
    <property type="match status" value="2"/>
</dbReference>
<evidence type="ECO:0000256" key="12">
    <source>
        <dbReference type="ARBA" id="ARBA00022692"/>
    </source>
</evidence>
<protein>
    <recommendedName>
        <fullName evidence="36">Tyrosine-protein kinase receptor</fullName>
        <ecNumber evidence="36">2.7.10.1</ecNumber>
    </recommendedName>
</protein>
<keyword evidence="11" id="KW-0808">Transferase</keyword>
<accession>A0A8C3LBX9</accession>
<dbReference type="GO" id="GO:0048471">
    <property type="term" value="C:perinuclear region of cytoplasm"/>
    <property type="evidence" value="ECO:0007669"/>
    <property type="project" value="UniProtKB-SubCell"/>
</dbReference>
<feature type="chain" id="PRO_5034017717" description="Tyrosine-protein kinase receptor" evidence="38">
    <location>
        <begin position="32"/>
        <end position="731"/>
    </location>
</feature>
<keyword evidence="26 36" id="KW-0675">Receptor</keyword>
<evidence type="ECO:0000256" key="19">
    <source>
        <dbReference type="ARBA" id="ARBA00022840"/>
    </source>
</evidence>
<evidence type="ECO:0000256" key="34">
    <source>
        <dbReference type="PIRSR" id="PIRSR620777-52"/>
    </source>
</evidence>
<dbReference type="GO" id="GO:0043235">
    <property type="term" value="C:receptor complex"/>
    <property type="evidence" value="ECO:0007669"/>
    <property type="project" value="TreeGrafter"/>
</dbReference>
<evidence type="ECO:0000256" key="1">
    <source>
        <dbReference type="ARBA" id="ARBA00004251"/>
    </source>
</evidence>
<keyword evidence="18" id="KW-0221">Differentiation</keyword>
<evidence type="ECO:0000256" key="11">
    <source>
        <dbReference type="ARBA" id="ARBA00022679"/>
    </source>
</evidence>
<evidence type="ECO:0000256" key="21">
    <source>
        <dbReference type="ARBA" id="ARBA00022989"/>
    </source>
</evidence>
<dbReference type="GO" id="GO:0060175">
    <property type="term" value="F:brain-derived neurotrophic factor receptor activity"/>
    <property type="evidence" value="ECO:0007669"/>
    <property type="project" value="TreeGrafter"/>
</dbReference>
<keyword evidence="13 38" id="KW-0732">Signal</keyword>
<keyword evidence="25" id="KW-1015">Disulfide bond</keyword>
<dbReference type="GO" id="GO:0007399">
    <property type="term" value="P:nervous system development"/>
    <property type="evidence" value="ECO:0007669"/>
    <property type="project" value="UniProtKB-KW"/>
</dbReference>
<reference evidence="41" key="2">
    <citation type="submission" date="2025-09" db="UniProtKB">
        <authorList>
            <consortium name="Ensembl"/>
        </authorList>
    </citation>
    <scope>IDENTIFICATION</scope>
</reference>
<evidence type="ECO:0000256" key="10">
    <source>
        <dbReference type="ARBA" id="ARBA00022614"/>
    </source>
</evidence>
<dbReference type="SMART" id="SM00409">
    <property type="entry name" value="IG"/>
    <property type="match status" value="1"/>
</dbReference>
<evidence type="ECO:0000256" key="14">
    <source>
        <dbReference type="ARBA" id="ARBA00022737"/>
    </source>
</evidence>
<evidence type="ECO:0000256" key="22">
    <source>
        <dbReference type="ARBA" id="ARBA00023018"/>
    </source>
</evidence>
<organism evidence="41 42">
    <name type="scientific">Chrysolophus pictus</name>
    <name type="common">Golden pheasant</name>
    <name type="synonym">Phasianus pictus</name>
    <dbReference type="NCBI Taxonomy" id="9089"/>
    <lineage>
        <taxon>Eukaryota</taxon>
        <taxon>Metazoa</taxon>
        <taxon>Chordata</taxon>
        <taxon>Craniata</taxon>
        <taxon>Vertebrata</taxon>
        <taxon>Euteleostomi</taxon>
        <taxon>Archelosauria</taxon>
        <taxon>Archosauria</taxon>
        <taxon>Dinosauria</taxon>
        <taxon>Saurischia</taxon>
        <taxon>Theropoda</taxon>
        <taxon>Coelurosauria</taxon>
        <taxon>Aves</taxon>
        <taxon>Neognathae</taxon>
        <taxon>Galloanserae</taxon>
        <taxon>Galliformes</taxon>
        <taxon>Phasianidae</taxon>
        <taxon>Phasianinae</taxon>
        <taxon>Chrysolophus</taxon>
    </lineage>
</organism>
<dbReference type="InterPro" id="IPR050122">
    <property type="entry name" value="RTK"/>
</dbReference>
<dbReference type="PROSITE" id="PS00239">
    <property type="entry name" value="RECEPTOR_TYR_KIN_II"/>
    <property type="match status" value="1"/>
</dbReference>
<evidence type="ECO:0000256" key="29">
    <source>
        <dbReference type="ARBA" id="ARBA00023319"/>
    </source>
</evidence>
<evidence type="ECO:0000256" key="9">
    <source>
        <dbReference type="ARBA" id="ARBA00022553"/>
    </source>
</evidence>